<dbReference type="GO" id="GO:0005975">
    <property type="term" value="P:carbohydrate metabolic process"/>
    <property type="evidence" value="ECO:0007669"/>
    <property type="project" value="InterPro"/>
</dbReference>
<comment type="caution">
    <text evidence="2">The sequence shown here is derived from an EMBL/GenBank/DDBJ whole genome shotgun (WGS) entry which is preliminary data.</text>
</comment>
<sequence>MTDVYDAQAWLRFAVIHMAWPGRQSRPARRPVHRHLHRRHRHRRSRRQPTHRPRPQPRARLLIHVYARTCQHGGDEAVYDGHLWTAKWWTENDPPGSRGTMLSISLVRLDPHDTSD</sequence>
<keyword evidence="3" id="KW-1185">Reference proteome</keyword>
<dbReference type="CDD" id="cd12215">
    <property type="entry name" value="ChiC_BD"/>
    <property type="match status" value="1"/>
</dbReference>
<evidence type="ECO:0000313" key="3">
    <source>
        <dbReference type="Proteomes" id="UP001194468"/>
    </source>
</evidence>
<dbReference type="GO" id="GO:0005576">
    <property type="term" value="C:extracellular region"/>
    <property type="evidence" value="ECO:0007669"/>
    <property type="project" value="InterPro"/>
</dbReference>
<feature type="region of interest" description="Disordered" evidence="1">
    <location>
        <begin position="24"/>
        <end position="58"/>
    </location>
</feature>
<dbReference type="Proteomes" id="UP001194468">
    <property type="component" value="Unassembled WGS sequence"/>
</dbReference>
<evidence type="ECO:0000313" key="2">
    <source>
        <dbReference type="EMBL" id="KAF8443835.1"/>
    </source>
</evidence>
<dbReference type="InterPro" id="IPR036573">
    <property type="entry name" value="CBM_sf_5/12"/>
</dbReference>
<dbReference type="EMBL" id="WHUW01000007">
    <property type="protein sequence ID" value="KAF8443835.1"/>
    <property type="molecule type" value="Genomic_DNA"/>
</dbReference>
<dbReference type="Gene3D" id="2.10.10.20">
    <property type="entry name" value="Carbohydrate-binding module superfamily 5/12"/>
    <property type="match status" value="1"/>
</dbReference>
<protein>
    <submittedName>
        <fullName evidence="2">Uncharacterized protein</fullName>
    </submittedName>
</protein>
<gene>
    <name evidence="2" type="ORF">L210DRAFT_3096789</name>
</gene>
<accession>A0AAD4GH83</accession>
<feature type="compositionally biased region" description="Basic residues" evidence="1">
    <location>
        <begin position="26"/>
        <end position="57"/>
    </location>
</feature>
<dbReference type="SUPFAM" id="SSF51055">
    <property type="entry name" value="Carbohydrate binding domain"/>
    <property type="match status" value="1"/>
</dbReference>
<proteinExistence type="predicted"/>
<dbReference type="AlphaFoldDB" id="A0AAD4GH83"/>
<evidence type="ECO:0000256" key="1">
    <source>
        <dbReference type="SAM" id="MobiDB-lite"/>
    </source>
</evidence>
<reference evidence="2" key="2">
    <citation type="journal article" date="2020" name="Nat. Commun.">
        <title>Large-scale genome sequencing of mycorrhizal fungi provides insights into the early evolution of symbiotic traits.</title>
        <authorList>
            <person name="Miyauchi S."/>
            <person name="Kiss E."/>
            <person name="Kuo A."/>
            <person name="Drula E."/>
            <person name="Kohler A."/>
            <person name="Sanchez-Garcia M."/>
            <person name="Morin E."/>
            <person name="Andreopoulos B."/>
            <person name="Barry K.W."/>
            <person name="Bonito G."/>
            <person name="Buee M."/>
            <person name="Carver A."/>
            <person name="Chen C."/>
            <person name="Cichocki N."/>
            <person name="Clum A."/>
            <person name="Culley D."/>
            <person name="Crous P.W."/>
            <person name="Fauchery L."/>
            <person name="Girlanda M."/>
            <person name="Hayes R.D."/>
            <person name="Keri Z."/>
            <person name="LaButti K."/>
            <person name="Lipzen A."/>
            <person name="Lombard V."/>
            <person name="Magnuson J."/>
            <person name="Maillard F."/>
            <person name="Murat C."/>
            <person name="Nolan M."/>
            <person name="Ohm R.A."/>
            <person name="Pangilinan J."/>
            <person name="Pereira M.F."/>
            <person name="Perotto S."/>
            <person name="Peter M."/>
            <person name="Pfister S."/>
            <person name="Riley R."/>
            <person name="Sitrit Y."/>
            <person name="Stielow J.B."/>
            <person name="Szollosi G."/>
            <person name="Zifcakova L."/>
            <person name="Stursova M."/>
            <person name="Spatafora J.W."/>
            <person name="Tedersoo L."/>
            <person name="Vaario L.M."/>
            <person name="Yamada A."/>
            <person name="Yan M."/>
            <person name="Wang P."/>
            <person name="Xu J."/>
            <person name="Bruns T."/>
            <person name="Baldrian P."/>
            <person name="Vilgalys R."/>
            <person name="Dunand C."/>
            <person name="Henrissat B."/>
            <person name="Grigoriev I.V."/>
            <person name="Hibbett D."/>
            <person name="Nagy L.G."/>
            <person name="Martin F.M."/>
        </authorList>
    </citation>
    <scope>NUCLEOTIDE SEQUENCE</scope>
    <source>
        <strain evidence="2">BED1</strain>
    </source>
</reference>
<organism evidence="2 3">
    <name type="scientific">Boletus edulis BED1</name>
    <dbReference type="NCBI Taxonomy" id="1328754"/>
    <lineage>
        <taxon>Eukaryota</taxon>
        <taxon>Fungi</taxon>
        <taxon>Dikarya</taxon>
        <taxon>Basidiomycota</taxon>
        <taxon>Agaricomycotina</taxon>
        <taxon>Agaricomycetes</taxon>
        <taxon>Agaricomycetidae</taxon>
        <taxon>Boletales</taxon>
        <taxon>Boletineae</taxon>
        <taxon>Boletaceae</taxon>
        <taxon>Boletoideae</taxon>
        <taxon>Boletus</taxon>
    </lineage>
</organism>
<dbReference type="GO" id="GO:0004553">
    <property type="term" value="F:hydrolase activity, hydrolyzing O-glycosyl compounds"/>
    <property type="evidence" value="ECO:0007669"/>
    <property type="project" value="InterPro"/>
</dbReference>
<dbReference type="GO" id="GO:0030246">
    <property type="term" value="F:carbohydrate binding"/>
    <property type="evidence" value="ECO:0007669"/>
    <property type="project" value="InterPro"/>
</dbReference>
<reference evidence="2" key="1">
    <citation type="submission" date="2019-10" db="EMBL/GenBank/DDBJ databases">
        <authorList>
            <consortium name="DOE Joint Genome Institute"/>
            <person name="Kuo A."/>
            <person name="Miyauchi S."/>
            <person name="Kiss E."/>
            <person name="Drula E."/>
            <person name="Kohler A."/>
            <person name="Sanchez-Garcia M."/>
            <person name="Andreopoulos B."/>
            <person name="Barry K.W."/>
            <person name="Bonito G."/>
            <person name="Buee M."/>
            <person name="Carver A."/>
            <person name="Chen C."/>
            <person name="Cichocki N."/>
            <person name="Clum A."/>
            <person name="Culley D."/>
            <person name="Crous P.W."/>
            <person name="Fauchery L."/>
            <person name="Girlanda M."/>
            <person name="Hayes R."/>
            <person name="Keri Z."/>
            <person name="LaButti K."/>
            <person name="Lipzen A."/>
            <person name="Lombard V."/>
            <person name="Magnuson J."/>
            <person name="Maillard F."/>
            <person name="Morin E."/>
            <person name="Murat C."/>
            <person name="Nolan M."/>
            <person name="Ohm R."/>
            <person name="Pangilinan J."/>
            <person name="Pereira M."/>
            <person name="Perotto S."/>
            <person name="Peter M."/>
            <person name="Riley R."/>
            <person name="Sitrit Y."/>
            <person name="Stielow B."/>
            <person name="Szollosi G."/>
            <person name="Zifcakova L."/>
            <person name="Stursova M."/>
            <person name="Spatafora J.W."/>
            <person name="Tedersoo L."/>
            <person name="Vaario L.-M."/>
            <person name="Yamada A."/>
            <person name="Yan M."/>
            <person name="Wang P."/>
            <person name="Xu J."/>
            <person name="Bruns T."/>
            <person name="Baldrian P."/>
            <person name="Vilgalys R."/>
            <person name="Henrissat B."/>
            <person name="Grigoriev I.V."/>
            <person name="Hibbett D."/>
            <person name="Nagy L.G."/>
            <person name="Martin F.M."/>
        </authorList>
    </citation>
    <scope>NUCLEOTIDE SEQUENCE</scope>
    <source>
        <strain evidence="2">BED1</strain>
    </source>
</reference>
<name>A0AAD4GH83_BOLED</name>